<evidence type="ECO:0000259" key="2">
    <source>
        <dbReference type="PROSITE" id="PS50097"/>
    </source>
</evidence>
<dbReference type="SUPFAM" id="SSF54695">
    <property type="entry name" value="POZ domain"/>
    <property type="match status" value="1"/>
</dbReference>
<dbReference type="Proteomes" id="UP000724874">
    <property type="component" value="Unassembled WGS sequence"/>
</dbReference>
<organism evidence="3 4">
    <name type="scientific">Gymnopilus junonius</name>
    <name type="common">Spectacular rustgill mushroom</name>
    <name type="synonym">Gymnopilus spectabilis subsp. junonius</name>
    <dbReference type="NCBI Taxonomy" id="109634"/>
    <lineage>
        <taxon>Eukaryota</taxon>
        <taxon>Fungi</taxon>
        <taxon>Dikarya</taxon>
        <taxon>Basidiomycota</taxon>
        <taxon>Agaricomycotina</taxon>
        <taxon>Agaricomycetes</taxon>
        <taxon>Agaricomycetidae</taxon>
        <taxon>Agaricales</taxon>
        <taxon>Agaricineae</taxon>
        <taxon>Hymenogastraceae</taxon>
        <taxon>Gymnopilus</taxon>
    </lineage>
</organism>
<comment type="caution">
    <text evidence="3">The sequence shown here is derived from an EMBL/GenBank/DDBJ whole genome shotgun (WGS) entry which is preliminary data.</text>
</comment>
<gene>
    <name evidence="3" type="ORF">CPB84DRAFT_1778783</name>
</gene>
<dbReference type="PROSITE" id="PS50097">
    <property type="entry name" value="BTB"/>
    <property type="match status" value="1"/>
</dbReference>
<dbReference type="Gene3D" id="3.30.710.10">
    <property type="entry name" value="Potassium Channel Kv1.1, Chain A"/>
    <property type="match status" value="1"/>
</dbReference>
<feature type="region of interest" description="Disordered" evidence="1">
    <location>
        <begin position="1"/>
        <end position="25"/>
    </location>
</feature>
<dbReference type="CDD" id="cd18186">
    <property type="entry name" value="BTB_POZ_ZBTB_KLHL-like"/>
    <property type="match status" value="1"/>
</dbReference>
<protein>
    <recommendedName>
        <fullName evidence="2">BTB domain-containing protein</fullName>
    </recommendedName>
</protein>
<accession>A0A9P5NPH2</accession>
<dbReference type="InterPro" id="IPR000210">
    <property type="entry name" value="BTB/POZ_dom"/>
</dbReference>
<evidence type="ECO:0000313" key="4">
    <source>
        <dbReference type="Proteomes" id="UP000724874"/>
    </source>
</evidence>
<proteinExistence type="predicted"/>
<name>A0A9P5NPH2_GYMJU</name>
<dbReference type="OrthoDB" id="3027208at2759"/>
<evidence type="ECO:0000256" key="1">
    <source>
        <dbReference type="SAM" id="MobiDB-lite"/>
    </source>
</evidence>
<dbReference type="InterPro" id="IPR011333">
    <property type="entry name" value="SKP1/BTB/POZ_sf"/>
</dbReference>
<feature type="domain" description="BTB" evidence="2">
    <location>
        <begin position="39"/>
        <end position="110"/>
    </location>
</feature>
<sequence>MSTSPSSKPTTKRKRTKESERDGEASAIVRSDKVWFEDGNVILQSGRMQFRIHKSVISRHSKVFRDMFEVPQPEGEPTTDGCQVALVMDEANDWENVLLVLYDGKYEIDHLWDSAIERLEVDLPRSLEMWDKGYSKHLPRKAGTDIIFIASSGLFDLYCGL</sequence>
<evidence type="ECO:0000313" key="3">
    <source>
        <dbReference type="EMBL" id="KAF8900736.1"/>
    </source>
</evidence>
<keyword evidence="4" id="KW-1185">Reference proteome</keyword>
<dbReference type="EMBL" id="JADNYJ010000046">
    <property type="protein sequence ID" value="KAF8900736.1"/>
    <property type="molecule type" value="Genomic_DNA"/>
</dbReference>
<dbReference type="Pfam" id="PF00651">
    <property type="entry name" value="BTB"/>
    <property type="match status" value="1"/>
</dbReference>
<reference evidence="3" key="1">
    <citation type="submission" date="2020-11" db="EMBL/GenBank/DDBJ databases">
        <authorList>
            <consortium name="DOE Joint Genome Institute"/>
            <person name="Ahrendt S."/>
            <person name="Riley R."/>
            <person name="Andreopoulos W."/>
            <person name="LaButti K."/>
            <person name="Pangilinan J."/>
            <person name="Ruiz-duenas F.J."/>
            <person name="Barrasa J.M."/>
            <person name="Sanchez-Garcia M."/>
            <person name="Camarero S."/>
            <person name="Miyauchi S."/>
            <person name="Serrano A."/>
            <person name="Linde D."/>
            <person name="Babiker R."/>
            <person name="Drula E."/>
            <person name="Ayuso-Fernandez I."/>
            <person name="Pacheco R."/>
            <person name="Padilla G."/>
            <person name="Ferreira P."/>
            <person name="Barriuso J."/>
            <person name="Kellner H."/>
            <person name="Castanera R."/>
            <person name="Alfaro M."/>
            <person name="Ramirez L."/>
            <person name="Pisabarro A.G."/>
            <person name="Kuo A."/>
            <person name="Tritt A."/>
            <person name="Lipzen A."/>
            <person name="He G."/>
            <person name="Yan M."/>
            <person name="Ng V."/>
            <person name="Cullen D."/>
            <person name="Martin F."/>
            <person name="Rosso M.-N."/>
            <person name="Henrissat B."/>
            <person name="Hibbett D."/>
            <person name="Martinez A.T."/>
            <person name="Grigoriev I.V."/>
        </authorList>
    </citation>
    <scope>NUCLEOTIDE SEQUENCE</scope>
    <source>
        <strain evidence="3">AH 44721</strain>
    </source>
</reference>
<dbReference type="AlphaFoldDB" id="A0A9P5NPH2"/>